<dbReference type="AlphaFoldDB" id="A0A147I9F6"/>
<feature type="binding site" evidence="3">
    <location>
        <position position="13"/>
    </location>
    <ligand>
        <name>substrate</name>
    </ligand>
</feature>
<feature type="binding site" evidence="3">
    <location>
        <begin position="228"/>
        <end position="229"/>
    </location>
    <ligand>
        <name>substrate</name>
    </ligand>
</feature>
<keyword evidence="3" id="KW-0028">Amino-acid biosynthesis</keyword>
<dbReference type="PANTHER" id="PTHR31689">
    <property type="entry name" value="DIAMINOPIMELATE EPIMERASE, CHLOROPLASTIC"/>
    <property type="match status" value="1"/>
</dbReference>
<comment type="function">
    <text evidence="3">Catalyzes the stereoinversion of LL-2,6-diaminopimelate (L,L-DAP) to meso-diaminopimelate (meso-DAP), a precursor of L-lysine and an essential component of the bacterial peptidoglycan.</text>
</comment>
<feature type="active site" description="Proton acceptor" evidence="3">
    <location>
        <position position="227"/>
    </location>
</feature>
<feature type="site" description="Could be important to modulate the pK values of the two catalytic cysteine residues" evidence="3">
    <location>
        <position position="168"/>
    </location>
</feature>
<keyword evidence="3" id="KW-0963">Cytoplasm</keyword>
<dbReference type="RefSeq" id="WP_058754269.1">
    <property type="nucleotide sequence ID" value="NZ_LDTB01000004.1"/>
</dbReference>
<dbReference type="Proteomes" id="UP000074310">
    <property type="component" value="Unassembled WGS sequence"/>
</dbReference>
<dbReference type="UniPathway" id="UPA00034">
    <property type="reaction ID" value="UER00025"/>
</dbReference>
<comment type="subunit">
    <text evidence="3">Homodimer.</text>
</comment>
<feature type="binding site" evidence="3">
    <location>
        <position position="166"/>
    </location>
    <ligand>
        <name>substrate</name>
    </ligand>
</feature>
<evidence type="ECO:0000313" key="6">
    <source>
        <dbReference type="Proteomes" id="UP000074310"/>
    </source>
</evidence>
<organism evidence="5 6">
    <name type="scientific">Sphingomonas endophytica</name>
    <dbReference type="NCBI Taxonomy" id="869719"/>
    <lineage>
        <taxon>Bacteria</taxon>
        <taxon>Pseudomonadati</taxon>
        <taxon>Pseudomonadota</taxon>
        <taxon>Alphaproteobacteria</taxon>
        <taxon>Sphingomonadales</taxon>
        <taxon>Sphingomonadaceae</taxon>
        <taxon>Sphingomonas</taxon>
    </lineage>
</organism>
<dbReference type="GO" id="GO:0009089">
    <property type="term" value="P:lysine biosynthetic process via diaminopimelate"/>
    <property type="evidence" value="ECO:0007669"/>
    <property type="project" value="UniProtKB-UniRule"/>
</dbReference>
<dbReference type="GO" id="GO:0005829">
    <property type="term" value="C:cytosol"/>
    <property type="evidence" value="ECO:0007669"/>
    <property type="project" value="TreeGrafter"/>
</dbReference>
<dbReference type="SUPFAM" id="SSF54506">
    <property type="entry name" value="Diaminopimelate epimerase-like"/>
    <property type="match status" value="2"/>
</dbReference>
<dbReference type="PANTHER" id="PTHR31689:SF0">
    <property type="entry name" value="DIAMINOPIMELATE EPIMERASE"/>
    <property type="match status" value="1"/>
</dbReference>
<dbReference type="HAMAP" id="MF_00197">
    <property type="entry name" value="DAP_epimerase"/>
    <property type="match status" value="1"/>
</dbReference>
<evidence type="ECO:0000256" key="1">
    <source>
        <dbReference type="ARBA" id="ARBA00010219"/>
    </source>
</evidence>
<dbReference type="GO" id="GO:0008837">
    <property type="term" value="F:diaminopimelate epimerase activity"/>
    <property type="evidence" value="ECO:0007669"/>
    <property type="project" value="UniProtKB-UniRule"/>
</dbReference>
<reference evidence="5 6" key="1">
    <citation type="journal article" date="2016" name="Front. Microbiol.">
        <title>Genomic Resource of Rice Seed Associated Bacteria.</title>
        <authorList>
            <person name="Midha S."/>
            <person name="Bansal K."/>
            <person name="Sharma S."/>
            <person name="Kumar N."/>
            <person name="Patil P.P."/>
            <person name="Chaudhry V."/>
            <person name="Patil P.B."/>
        </authorList>
    </citation>
    <scope>NUCLEOTIDE SEQUENCE [LARGE SCALE GENOMIC DNA]</scope>
    <source>
        <strain evidence="5 6">NS334</strain>
    </source>
</reference>
<sequence length="316" mass="33462">MQLRFIKCHGSGNDFPLIDGRALTLGEDEWAQVARALADRAGPVGGDGLLVLTGGDAQAAFGMRMFNSDGSEAETCLNGLRCVARAGFEALGIDRAVVRLKTSLATVVAAPPLADGVYTVEETAGPATLDIARWPLRVAEAGGRLVERPIPALPTARGFTAVAMPNPHLVSFVDAVDEEELVRVGQACEAAPDWLPNRANVSFVEVRGDDAVFVRTFERGVGLTDSCGSAMAASTYAACLTGRIAHDRAITVFNRGGLVRARSGRNAMVTLRGNATWEWEGTAEIDLLHARAGDLRVARHMDAEIAAWAQVADAAR</sequence>
<dbReference type="PATRIC" id="fig|869719.3.peg.2037"/>
<comment type="similarity">
    <text evidence="1 3">Belongs to the diaminopimelate epimerase family.</text>
</comment>
<proteinExistence type="inferred from homology"/>
<keyword evidence="3" id="KW-0457">Lysine biosynthesis</keyword>
<dbReference type="Gene3D" id="3.10.310.10">
    <property type="entry name" value="Diaminopimelate Epimerase, Chain A, domain 1"/>
    <property type="match status" value="2"/>
</dbReference>
<comment type="pathway">
    <text evidence="3">Amino-acid biosynthesis; L-lysine biosynthesis via DAP pathway; DL-2,6-diaminopimelate from LL-2,6-diaminopimelate: step 1/1.</text>
</comment>
<protein>
    <recommendedName>
        <fullName evidence="3 4">Diaminopimelate epimerase</fullName>
        <shortName evidence="3">DAP epimerase</shortName>
        <ecNumber evidence="3 4">5.1.1.7</ecNumber>
    </recommendedName>
    <alternativeName>
        <fullName evidence="3">PLP-independent amino acid racemase</fullName>
    </alternativeName>
</protein>
<dbReference type="EC" id="5.1.1.7" evidence="3 4"/>
<dbReference type="InterPro" id="IPR001653">
    <property type="entry name" value="DAP_epimerase_DapF"/>
</dbReference>
<dbReference type="Pfam" id="PF01678">
    <property type="entry name" value="DAP_epimerase"/>
    <property type="match status" value="2"/>
</dbReference>
<evidence type="ECO:0000313" key="5">
    <source>
        <dbReference type="EMBL" id="KTT76162.1"/>
    </source>
</evidence>
<keyword evidence="6" id="KW-1185">Reference proteome</keyword>
<comment type="caution">
    <text evidence="3">Lacks conserved residue(s) required for the propagation of feature annotation.</text>
</comment>
<evidence type="ECO:0000256" key="2">
    <source>
        <dbReference type="ARBA" id="ARBA00023235"/>
    </source>
</evidence>
<feature type="site" description="Could be important to modulate the pK values of the two catalytic cysteine residues" evidence="3">
    <location>
        <position position="218"/>
    </location>
</feature>
<feature type="binding site" evidence="3">
    <location>
        <begin position="218"/>
        <end position="219"/>
    </location>
    <ligand>
        <name>substrate</name>
    </ligand>
</feature>
<gene>
    <name evidence="3" type="primary">dapF</name>
    <name evidence="5" type="ORF">NS334_01815</name>
</gene>
<comment type="subcellular location">
    <subcellularLocation>
        <location evidence="3">Cytoplasm</location>
    </subcellularLocation>
</comment>
<name>A0A147I9F6_9SPHN</name>
<feature type="binding site" evidence="3">
    <location>
        <position position="200"/>
    </location>
    <ligand>
        <name>substrate</name>
    </ligand>
</feature>
<feature type="binding site" evidence="3">
    <location>
        <position position="67"/>
    </location>
    <ligand>
        <name>substrate</name>
    </ligand>
</feature>
<evidence type="ECO:0000256" key="4">
    <source>
        <dbReference type="NCBIfam" id="TIGR00652"/>
    </source>
</evidence>
<keyword evidence="2 3" id="KW-0413">Isomerase</keyword>
<comment type="caution">
    <text evidence="5">The sequence shown here is derived from an EMBL/GenBank/DDBJ whole genome shotgun (WGS) entry which is preliminary data.</text>
</comment>
<accession>A0A147I9F6</accession>
<evidence type="ECO:0000256" key="3">
    <source>
        <dbReference type="HAMAP-Rule" id="MF_00197"/>
    </source>
</evidence>
<comment type="catalytic activity">
    <reaction evidence="3">
        <text>(2S,6S)-2,6-diaminopimelate = meso-2,6-diaminopimelate</text>
        <dbReference type="Rhea" id="RHEA:15393"/>
        <dbReference type="ChEBI" id="CHEBI:57609"/>
        <dbReference type="ChEBI" id="CHEBI:57791"/>
        <dbReference type="EC" id="5.1.1.7"/>
    </reaction>
</comment>
<dbReference type="EMBL" id="LDTB01000004">
    <property type="protein sequence ID" value="KTT76162.1"/>
    <property type="molecule type" value="Genomic_DNA"/>
</dbReference>
<feature type="active site" description="Proton donor" evidence="3">
    <location>
        <position position="76"/>
    </location>
</feature>
<dbReference type="NCBIfam" id="TIGR00652">
    <property type="entry name" value="DapF"/>
    <property type="match status" value="1"/>
</dbReference>